<dbReference type="PANTHER" id="PTHR43026">
    <property type="entry name" value="2-HYDROXYACID DEHYDROGENASE HOMOLOG 1-RELATED"/>
    <property type="match status" value="1"/>
</dbReference>
<dbReference type="InterPro" id="IPR006140">
    <property type="entry name" value="D-isomer_DH_NAD-bd"/>
</dbReference>
<evidence type="ECO:0000256" key="4">
    <source>
        <dbReference type="RuleBase" id="RU003719"/>
    </source>
</evidence>
<dbReference type="EMBL" id="CP060715">
    <property type="protein sequence ID" value="QNN61559.1"/>
    <property type="molecule type" value="Genomic_DNA"/>
</dbReference>
<comment type="similarity">
    <text evidence="1 4">Belongs to the D-isomer specific 2-hydroxyacid dehydrogenase family.</text>
</comment>
<dbReference type="InterPro" id="IPR036291">
    <property type="entry name" value="NAD(P)-bd_dom_sf"/>
</dbReference>
<dbReference type="SUPFAM" id="SSF52283">
    <property type="entry name" value="Formate/glycerate dehydrogenase catalytic domain-like"/>
    <property type="match status" value="1"/>
</dbReference>
<evidence type="ECO:0000259" key="6">
    <source>
        <dbReference type="Pfam" id="PF02826"/>
    </source>
</evidence>
<proteinExistence type="inferred from homology"/>
<protein>
    <submittedName>
        <fullName evidence="7">D-2-hydroxyacid dehydrogenase</fullName>
    </submittedName>
</protein>
<dbReference type="Proteomes" id="UP000515928">
    <property type="component" value="Chromosome"/>
</dbReference>
<dbReference type="Pfam" id="PF00389">
    <property type="entry name" value="2-Hacid_dh"/>
    <property type="match status" value="1"/>
</dbReference>
<dbReference type="Gene3D" id="3.40.50.720">
    <property type="entry name" value="NAD(P)-binding Rossmann-like Domain"/>
    <property type="match status" value="2"/>
</dbReference>
<reference evidence="7 8" key="1">
    <citation type="submission" date="2020-08" db="EMBL/GenBank/DDBJ databases">
        <title>Genome sequence of Erysipelothrix inopinata DSM 15511T.</title>
        <authorList>
            <person name="Hyun D.-W."/>
            <person name="Bae J.-W."/>
        </authorList>
    </citation>
    <scope>NUCLEOTIDE SEQUENCE [LARGE SCALE GENOMIC DNA]</scope>
    <source>
        <strain evidence="7 8">DSM 15511</strain>
    </source>
</reference>
<name>A0A7G9S134_9FIRM</name>
<evidence type="ECO:0000256" key="3">
    <source>
        <dbReference type="ARBA" id="ARBA00023027"/>
    </source>
</evidence>
<dbReference type="SUPFAM" id="SSF51735">
    <property type="entry name" value="NAD(P)-binding Rossmann-fold domains"/>
    <property type="match status" value="1"/>
</dbReference>
<dbReference type="GO" id="GO:0008720">
    <property type="term" value="F:D-lactate dehydrogenase (NAD+) activity"/>
    <property type="evidence" value="ECO:0007669"/>
    <property type="project" value="TreeGrafter"/>
</dbReference>
<keyword evidence="2 4" id="KW-0560">Oxidoreductase</keyword>
<organism evidence="7 8">
    <name type="scientific">Erysipelothrix inopinata</name>
    <dbReference type="NCBI Taxonomy" id="225084"/>
    <lineage>
        <taxon>Bacteria</taxon>
        <taxon>Bacillati</taxon>
        <taxon>Bacillota</taxon>
        <taxon>Erysipelotrichia</taxon>
        <taxon>Erysipelotrichales</taxon>
        <taxon>Erysipelotrichaceae</taxon>
        <taxon>Erysipelothrix</taxon>
    </lineage>
</organism>
<dbReference type="Pfam" id="PF02826">
    <property type="entry name" value="2-Hacid_dh_C"/>
    <property type="match status" value="1"/>
</dbReference>
<dbReference type="PROSITE" id="PS00671">
    <property type="entry name" value="D_2_HYDROXYACID_DH_3"/>
    <property type="match status" value="1"/>
</dbReference>
<dbReference type="GO" id="GO:0051287">
    <property type="term" value="F:NAD binding"/>
    <property type="evidence" value="ECO:0007669"/>
    <property type="project" value="InterPro"/>
</dbReference>
<dbReference type="KEGG" id="eio:H9L01_04170"/>
<dbReference type="InterPro" id="IPR006139">
    <property type="entry name" value="D-isomer_2_OHA_DH_cat_dom"/>
</dbReference>
<evidence type="ECO:0000313" key="7">
    <source>
        <dbReference type="EMBL" id="QNN61559.1"/>
    </source>
</evidence>
<feature type="domain" description="D-isomer specific 2-hydroxyacid dehydrogenase catalytic" evidence="5">
    <location>
        <begin position="7"/>
        <end position="331"/>
    </location>
</feature>
<dbReference type="AlphaFoldDB" id="A0A7G9S134"/>
<evidence type="ECO:0000256" key="2">
    <source>
        <dbReference type="ARBA" id="ARBA00023002"/>
    </source>
</evidence>
<dbReference type="PANTHER" id="PTHR43026:SF1">
    <property type="entry name" value="2-HYDROXYACID DEHYDROGENASE HOMOLOG 1-RELATED"/>
    <property type="match status" value="1"/>
</dbReference>
<evidence type="ECO:0000313" key="8">
    <source>
        <dbReference type="Proteomes" id="UP000515928"/>
    </source>
</evidence>
<dbReference type="PROSITE" id="PS00065">
    <property type="entry name" value="D_2_HYDROXYACID_DH_1"/>
    <property type="match status" value="1"/>
</dbReference>
<feature type="domain" description="D-isomer specific 2-hydroxyacid dehydrogenase NAD-binding" evidence="6">
    <location>
        <begin position="112"/>
        <end position="299"/>
    </location>
</feature>
<gene>
    <name evidence="7" type="ORF">H9L01_04170</name>
</gene>
<keyword evidence="3" id="KW-0520">NAD</keyword>
<dbReference type="InterPro" id="IPR029753">
    <property type="entry name" value="D-isomer_DH_CS"/>
</dbReference>
<evidence type="ECO:0000256" key="1">
    <source>
        <dbReference type="ARBA" id="ARBA00005854"/>
    </source>
</evidence>
<sequence length="331" mass="37022">MKKIIAFNVREEEVAIAKKWAVDNDIELTIADGQLNMESVQLCEGFDGVTTSQNSRVPNEIYPILKGFGIKQIAQRSAGFDYYDLDAARESDIIISNVPVYSPESIAEFTVASALNLVRKFPLIQEKTMAYDFRWQPEIRAGLLNEMTVGVIGTGHIGRVTAKLFHAFGAKIVAYDIYQNEEAKSFLEYKDSIEDVVKDADIVTLHVPATKDNFHQFDIKMFENFKPSAYFVNAARGSVVNTEDLLKALDNGLLAGAALDTYENEGAYIPKDNRESGIEDELFVRTIKHDKVIFTPHIAHYTDVSVRNIMNIGLNSVLDVLNTGDTKNRVN</sequence>
<dbReference type="RefSeq" id="WP_187534758.1">
    <property type="nucleotide sequence ID" value="NZ_CBCSHU010000003.1"/>
</dbReference>
<keyword evidence="8" id="KW-1185">Reference proteome</keyword>
<dbReference type="NCBIfam" id="NF006374">
    <property type="entry name" value="PRK08605.1"/>
    <property type="match status" value="1"/>
</dbReference>
<dbReference type="InterPro" id="IPR029752">
    <property type="entry name" value="D-isomer_DH_CS1"/>
</dbReference>
<dbReference type="CDD" id="cd12186">
    <property type="entry name" value="LDH"/>
    <property type="match status" value="1"/>
</dbReference>
<evidence type="ECO:0000259" key="5">
    <source>
        <dbReference type="Pfam" id="PF00389"/>
    </source>
</evidence>
<accession>A0A7G9S134</accession>
<dbReference type="InterPro" id="IPR058205">
    <property type="entry name" value="D-LDH-like"/>
</dbReference>